<dbReference type="Proteomes" id="UP000316079">
    <property type="component" value="Unassembled WGS sequence"/>
</dbReference>
<feature type="transmembrane region" description="Helical" evidence="7">
    <location>
        <begin position="185"/>
        <end position="205"/>
    </location>
</feature>
<organism evidence="9 10">
    <name type="scientific">Danionella cerebrum</name>
    <dbReference type="NCBI Taxonomy" id="2873325"/>
    <lineage>
        <taxon>Eukaryota</taxon>
        <taxon>Metazoa</taxon>
        <taxon>Chordata</taxon>
        <taxon>Craniata</taxon>
        <taxon>Vertebrata</taxon>
        <taxon>Euteleostomi</taxon>
        <taxon>Actinopterygii</taxon>
        <taxon>Neopterygii</taxon>
        <taxon>Teleostei</taxon>
        <taxon>Ostariophysi</taxon>
        <taxon>Cypriniformes</taxon>
        <taxon>Danionidae</taxon>
        <taxon>Danioninae</taxon>
        <taxon>Danionella</taxon>
    </lineage>
</organism>
<keyword evidence="8" id="KW-0732">Signal</keyword>
<dbReference type="InterPro" id="IPR036259">
    <property type="entry name" value="MFS_trans_sf"/>
</dbReference>
<dbReference type="FunFam" id="1.20.1250.20:FF:000193">
    <property type="entry name" value="Solute carrier family 45 member 3"/>
    <property type="match status" value="1"/>
</dbReference>
<dbReference type="GO" id="GO:0008506">
    <property type="term" value="F:sucrose:proton symporter activity"/>
    <property type="evidence" value="ECO:0007669"/>
    <property type="project" value="TreeGrafter"/>
</dbReference>
<evidence type="ECO:0000256" key="3">
    <source>
        <dbReference type="ARBA" id="ARBA00022692"/>
    </source>
</evidence>
<dbReference type="SUPFAM" id="SSF103473">
    <property type="entry name" value="MFS general substrate transporter"/>
    <property type="match status" value="1"/>
</dbReference>
<dbReference type="InterPro" id="IPR011701">
    <property type="entry name" value="MFS"/>
</dbReference>
<keyword evidence="3 7" id="KW-0812">Transmembrane</keyword>
<evidence type="ECO:0008006" key="11">
    <source>
        <dbReference type="Google" id="ProtNLM"/>
    </source>
</evidence>
<evidence type="ECO:0000313" key="10">
    <source>
        <dbReference type="Proteomes" id="UP000316079"/>
    </source>
</evidence>
<dbReference type="Pfam" id="PF07690">
    <property type="entry name" value="MFS_1"/>
    <property type="match status" value="1"/>
</dbReference>
<proteinExistence type="inferred from homology"/>
<feature type="transmembrane region" description="Helical" evidence="7">
    <location>
        <begin position="42"/>
        <end position="65"/>
    </location>
</feature>
<dbReference type="GO" id="GO:0016020">
    <property type="term" value="C:membrane"/>
    <property type="evidence" value="ECO:0007669"/>
    <property type="project" value="UniProtKB-SubCell"/>
</dbReference>
<sequence length="536" mass="59555">MHGRTSQLFLINTLTCGLEVCLAAGTIYIPPMLLEAGVEERFMTMVLAVGPVLGLIAVPLIGSASDSLRSKYGRRRPFIWALSVGVLLGLLIIPQTFILTKHQHHWLEVPLLILAICLVEFCGQACFTLLEALVSDLFPGQEESQRAFSVFSLMLSLGGCIGYLLPAVDWTTLGAVVYLGGQEAFIYTILTFIFLACLMGTSFIYEERTGNERLGEVQMFRKPENLKNLCFPRFVLLRRTFSSLLSVVPRLYKLCSRMPKVIARLFVAELCSWMALMSFMLFYTDFVGEGLYNGIPNEEPGSTGRMRYDEGVRMASLGLFLQCVTSVIFSLVMERMVMCLGIRKLYLSSTVLLAVCTAIMTISHNVTLVTIMAAATGYTFCTLQILPYTLTCLYHSNAQVFLSSDRHKYPLSEDRPLFIKADVPALSNNKRTNGHINGYPVTMPFQSNQNNSQPLSLQVSIRMDPHPSTLRGMGTDIALIDSAYLLSQVVPSLFMGTIVQLFHSVTAYMACASLLSVLAVYFSSKIVFEKTDMDAR</sequence>
<dbReference type="EMBL" id="SRMA01025219">
    <property type="protein sequence ID" value="TRY97582.1"/>
    <property type="molecule type" value="Genomic_DNA"/>
</dbReference>
<feature type="transmembrane region" description="Helical" evidence="7">
    <location>
        <begin position="111"/>
        <end position="134"/>
    </location>
</feature>
<protein>
    <recommendedName>
        <fullName evidence="11">Major facilitator superfamily (MFS) profile domain-containing protein</fullName>
    </recommendedName>
</protein>
<evidence type="ECO:0000313" key="9">
    <source>
        <dbReference type="EMBL" id="TRY97582.1"/>
    </source>
</evidence>
<dbReference type="CDD" id="cd17313">
    <property type="entry name" value="MFS_SLC45_SUC"/>
    <property type="match status" value="1"/>
</dbReference>
<evidence type="ECO:0000256" key="2">
    <source>
        <dbReference type="ARBA" id="ARBA00022448"/>
    </source>
</evidence>
<dbReference type="AlphaFoldDB" id="A0A553R5X5"/>
<dbReference type="PANTHER" id="PTHR19432">
    <property type="entry name" value="SUGAR TRANSPORTER"/>
    <property type="match status" value="1"/>
</dbReference>
<comment type="subcellular location">
    <subcellularLocation>
        <location evidence="1">Membrane</location>
        <topology evidence="1">Multi-pass membrane protein</topology>
    </subcellularLocation>
</comment>
<comment type="caution">
    <text evidence="9">The sequence shown here is derived from an EMBL/GenBank/DDBJ whole genome shotgun (WGS) entry which is preliminary data.</text>
</comment>
<evidence type="ECO:0000256" key="6">
    <source>
        <dbReference type="ARBA" id="ARBA00038193"/>
    </source>
</evidence>
<comment type="similarity">
    <text evidence="6">Belongs to the glycoside-pentoside-hexuronide (GPH) cation symporter transporter (TC 2.A.2) family.</text>
</comment>
<keyword evidence="5 7" id="KW-0472">Membrane</keyword>
<gene>
    <name evidence="9" type="ORF">DNTS_016389</name>
</gene>
<feature type="transmembrane region" description="Helical" evidence="7">
    <location>
        <begin position="77"/>
        <end position="99"/>
    </location>
</feature>
<feature type="transmembrane region" description="Helical" evidence="7">
    <location>
        <begin position="368"/>
        <end position="386"/>
    </location>
</feature>
<feature type="transmembrane region" description="Helical" evidence="7">
    <location>
        <begin position="345"/>
        <end position="362"/>
    </location>
</feature>
<feature type="transmembrane region" description="Helical" evidence="7">
    <location>
        <begin position="261"/>
        <end position="283"/>
    </location>
</feature>
<accession>A0A553R5X5</accession>
<evidence type="ECO:0000256" key="8">
    <source>
        <dbReference type="SAM" id="SignalP"/>
    </source>
</evidence>
<evidence type="ECO:0000256" key="7">
    <source>
        <dbReference type="SAM" id="Phobius"/>
    </source>
</evidence>
<dbReference type="OrthoDB" id="28755at2759"/>
<feature type="transmembrane region" description="Helical" evidence="7">
    <location>
        <begin position="314"/>
        <end position="333"/>
    </location>
</feature>
<dbReference type="PANTHER" id="PTHR19432:SF37">
    <property type="entry name" value="SOLUTE CARRIER FAMILY 45 MEMBER 3"/>
    <property type="match status" value="1"/>
</dbReference>
<evidence type="ECO:0000256" key="1">
    <source>
        <dbReference type="ARBA" id="ARBA00004141"/>
    </source>
</evidence>
<dbReference type="Gene3D" id="1.20.1250.20">
    <property type="entry name" value="MFS general substrate transporter like domains"/>
    <property type="match status" value="1"/>
</dbReference>
<feature type="chain" id="PRO_5022165864" description="Major facilitator superfamily (MFS) profile domain-containing protein" evidence="8">
    <location>
        <begin position="24"/>
        <end position="536"/>
    </location>
</feature>
<keyword evidence="2" id="KW-0813">Transport</keyword>
<keyword evidence="10" id="KW-1185">Reference proteome</keyword>
<name>A0A553R5X5_9TELE</name>
<evidence type="ECO:0000256" key="4">
    <source>
        <dbReference type="ARBA" id="ARBA00022989"/>
    </source>
</evidence>
<keyword evidence="4 7" id="KW-1133">Transmembrane helix</keyword>
<feature type="transmembrane region" description="Helical" evidence="7">
    <location>
        <begin position="507"/>
        <end position="528"/>
    </location>
</feature>
<evidence type="ECO:0000256" key="5">
    <source>
        <dbReference type="ARBA" id="ARBA00023136"/>
    </source>
</evidence>
<feature type="transmembrane region" description="Helical" evidence="7">
    <location>
        <begin position="483"/>
        <end position="501"/>
    </location>
</feature>
<feature type="transmembrane region" description="Helical" evidence="7">
    <location>
        <begin position="146"/>
        <end position="165"/>
    </location>
</feature>
<reference evidence="9 10" key="1">
    <citation type="journal article" date="2019" name="Sci. Data">
        <title>Hybrid genome assembly and annotation of Danionella translucida.</title>
        <authorList>
            <person name="Kadobianskyi M."/>
            <person name="Schulze L."/>
            <person name="Schuelke M."/>
            <person name="Judkewitz B."/>
        </authorList>
    </citation>
    <scope>NUCLEOTIDE SEQUENCE [LARGE SCALE GENOMIC DNA]</scope>
    <source>
        <strain evidence="9 10">Bolton</strain>
    </source>
</reference>
<feature type="signal peptide" evidence="8">
    <location>
        <begin position="1"/>
        <end position="23"/>
    </location>
</feature>